<comment type="caution">
    <text evidence="1">The sequence shown here is derived from an EMBL/GenBank/DDBJ whole genome shotgun (WGS) entry which is preliminary data.</text>
</comment>
<sequence length="75" mass="7771">TVWGVDGVIVPFVPADGVTVYVLCVNVADTVQSAVTAFVVYVVPAKEPPHVPPTDAVYPESGVTVNCFVAPEATV</sequence>
<accession>A0A0F3GWP0</accession>
<dbReference type="Proteomes" id="UP000033423">
    <property type="component" value="Unassembled WGS sequence"/>
</dbReference>
<name>A0A0F3GWP0_9BACT</name>
<keyword evidence="2" id="KW-1185">Reference proteome</keyword>
<proteinExistence type="predicted"/>
<reference evidence="1 2" key="1">
    <citation type="submission" date="2015-02" db="EMBL/GenBank/DDBJ databases">
        <title>Single-cell genomics of uncultivated deep-branching MTB reveals a conserved set of magnetosome genes.</title>
        <authorList>
            <person name="Kolinko S."/>
            <person name="Richter M."/>
            <person name="Glockner F.O."/>
            <person name="Brachmann A."/>
            <person name="Schuler D."/>
        </authorList>
    </citation>
    <scope>NUCLEOTIDE SEQUENCE [LARGE SCALE GENOMIC DNA]</scope>
    <source>
        <strain evidence="1">TM-1</strain>
    </source>
</reference>
<feature type="non-terminal residue" evidence="1">
    <location>
        <position position="1"/>
    </location>
</feature>
<evidence type="ECO:0000313" key="2">
    <source>
        <dbReference type="Proteomes" id="UP000033423"/>
    </source>
</evidence>
<evidence type="ECO:0000313" key="1">
    <source>
        <dbReference type="EMBL" id="KJU86295.1"/>
    </source>
</evidence>
<protein>
    <submittedName>
        <fullName evidence="1">Uncharacterized protein</fullName>
    </submittedName>
</protein>
<dbReference type="EMBL" id="LACI01000659">
    <property type="protein sequence ID" value="KJU86295.1"/>
    <property type="molecule type" value="Genomic_DNA"/>
</dbReference>
<dbReference type="AlphaFoldDB" id="A0A0F3GWP0"/>
<organism evidence="1 2">
    <name type="scientific">Candidatus Magnetobacterium bavaricum</name>
    <dbReference type="NCBI Taxonomy" id="29290"/>
    <lineage>
        <taxon>Bacteria</taxon>
        <taxon>Pseudomonadati</taxon>
        <taxon>Nitrospirota</taxon>
        <taxon>Thermodesulfovibrionia</taxon>
        <taxon>Thermodesulfovibrionales</taxon>
        <taxon>Candidatus Magnetobacteriaceae</taxon>
        <taxon>Candidatus Magnetobacterium</taxon>
    </lineage>
</organism>
<gene>
    <name evidence="1" type="ORF">MBAV_001511</name>
</gene>